<feature type="coiled-coil region" evidence="4">
    <location>
        <begin position="368"/>
        <end position="450"/>
    </location>
</feature>
<dbReference type="PANTHER" id="PTHR23311">
    <property type="entry name" value="HEAT SHOCK REGULATED 2"/>
    <property type="match status" value="1"/>
</dbReference>
<protein>
    <submittedName>
        <fullName evidence="6">Centrosomal protein 72</fullName>
    </submittedName>
</protein>
<evidence type="ECO:0000256" key="1">
    <source>
        <dbReference type="ARBA" id="ARBA00022614"/>
    </source>
</evidence>
<dbReference type="EMBL" id="AFYH01196185">
    <property type="status" value="NOT_ANNOTATED_CDS"/>
    <property type="molecule type" value="Genomic_DNA"/>
</dbReference>
<dbReference type="EMBL" id="AFYH01196183">
    <property type="status" value="NOT_ANNOTATED_CDS"/>
    <property type="molecule type" value="Genomic_DNA"/>
</dbReference>
<feature type="region of interest" description="Disordered" evidence="5">
    <location>
        <begin position="25"/>
        <end position="52"/>
    </location>
</feature>
<reference evidence="6" key="2">
    <citation type="submission" date="2025-08" db="UniProtKB">
        <authorList>
            <consortium name="Ensembl"/>
        </authorList>
    </citation>
    <scope>IDENTIFICATION</scope>
</reference>
<keyword evidence="3 4" id="KW-0175">Coiled coil</keyword>
<dbReference type="HOGENOM" id="CLU_606296_0_0_1"/>
<reference evidence="6" key="3">
    <citation type="submission" date="2025-09" db="UniProtKB">
        <authorList>
            <consortium name="Ensembl"/>
        </authorList>
    </citation>
    <scope>IDENTIFICATION</scope>
</reference>
<reference evidence="7" key="1">
    <citation type="submission" date="2011-08" db="EMBL/GenBank/DDBJ databases">
        <title>The draft genome of Latimeria chalumnae.</title>
        <authorList>
            <person name="Di Palma F."/>
            <person name="Alfoldi J."/>
            <person name="Johnson J."/>
            <person name="Berlin A."/>
            <person name="Gnerre S."/>
            <person name="Jaffe D."/>
            <person name="MacCallum I."/>
            <person name="Young S."/>
            <person name="Walker B.J."/>
            <person name="Lander E."/>
            <person name="Lindblad-Toh K."/>
        </authorList>
    </citation>
    <scope>NUCLEOTIDE SEQUENCE [LARGE SCALE GENOMIC DNA]</scope>
    <source>
        <strain evidence="7">Wild caught</strain>
    </source>
</reference>
<dbReference type="EMBL" id="AFYH01196188">
    <property type="status" value="NOT_ANNOTATED_CDS"/>
    <property type="molecule type" value="Genomic_DNA"/>
</dbReference>
<keyword evidence="1" id="KW-0433">Leucine-rich repeat</keyword>
<organism evidence="6 7">
    <name type="scientific">Latimeria chalumnae</name>
    <name type="common">Coelacanth</name>
    <dbReference type="NCBI Taxonomy" id="7897"/>
    <lineage>
        <taxon>Eukaryota</taxon>
        <taxon>Metazoa</taxon>
        <taxon>Chordata</taxon>
        <taxon>Craniata</taxon>
        <taxon>Vertebrata</taxon>
        <taxon>Euteleostomi</taxon>
        <taxon>Coelacanthiformes</taxon>
        <taxon>Coelacanthidae</taxon>
        <taxon>Latimeria</taxon>
    </lineage>
</organism>
<dbReference type="EMBL" id="AFYH01196186">
    <property type="status" value="NOT_ANNOTATED_CDS"/>
    <property type="molecule type" value="Genomic_DNA"/>
</dbReference>
<dbReference type="FunCoup" id="M3XJD1">
    <property type="interactions" value="1195"/>
</dbReference>
<evidence type="ECO:0000256" key="4">
    <source>
        <dbReference type="SAM" id="Coils"/>
    </source>
</evidence>
<dbReference type="EMBL" id="AFYH01196191">
    <property type="status" value="NOT_ANNOTATED_CDS"/>
    <property type="molecule type" value="Genomic_DNA"/>
</dbReference>
<name>M3XJD1_LATCH</name>
<evidence type="ECO:0000313" key="6">
    <source>
        <dbReference type="Ensembl" id="ENSLACP00000022837.1"/>
    </source>
</evidence>
<evidence type="ECO:0000256" key="3">
    <source>
        <dbReference type="ARBA" id="ARBA00023054"/>
    </source>
</evidence>
<evidence type="ECO:0000256" key="5">
    <source>
        <dbReference type="SAM" id="MobiDB-lite"/>
    </source>
</evidence>
<dbReference type="eggNOG" id="ENOG502QV2Y">
    <property type="taxonomic scope" value="Eukaryota"/>
</dbReference>
<dbReference type="STRING" id="7897.ENSLACP00000022837"/>
<dbReference type="EMBL" id="AFYH01196184">
    <property type="status" value="NOT_ANNOTATED_CDS"/>
    <property type="molecule type" value="Genomic_DNA"/>
</dbReference>
<dbReference type="EMBL" id="AFYH01196190">
    <property type="status" value="NOT_ANNOTATED_CDS"/>
    <property type="molecule type" value="Genomic_DNA"/>
</dbReference>
<dbReference type="Proteomes" id="UP000008672">
    <property type="component" value="Unassembled WGS sequence"/>
</dbReference>
<accession>M3XJD1</accession>
<gene>
    <name evidence="6" type="primary">CEP72</name>
</gene>
<dbReference type="EMBL" id="AFYH01196189">
    <property type="status" value="NOT_ANNOTATED_CDS"/>
    <property type="molecule type" value="Genomic_DNA"/>
</dbReference>
<dbReference type="InterPro" id="IPR055320">
    <property type="entry name" value="CEP72-like"/>
</dbReference>
<feature type="compositionally biased region" description="Polar residues" evidence="5">
    <location>
        <begin position="207"/>
        <end position="223"/>
    </location>
</feature>
<proteinExistence type="predicted"/>
<keyword evidence="2" id="KW-0677">Repeat</keyword>
<feature type="compositionally biased region" description="Polar residues" evidence="5">
    <location>
        <begin position="169"/>
        <end position="183"/>
    </location>
</feature>
<evidence type="ECO:0000313" key="7">
    <source>
        <dbReference type="Proteomes" id="UP000008672"/>
    </source>
</evidence>
<dbReference type="Ensembl" id="ENSLACT00000026250.1">
    <property type="protein sequence ID" value="ENSLACP00000022837.1"/>
    <property type="gene ID" value="ENSLACG00000022520.1"/>
</dbReference>
<dbReference type="AlphaFoldDB" id="M3XJD1"/>
<keyword evidence="7" id="KW-1185">Reference proteome</keyword>
<dbReference type="EMBL" id="AFYH01196187">
    <property type="status" value="NOT_ANNOTATED_CDS"/>
    <property type="molecule type" value="Genomic_DNA"/>
</dbReference>
<dbReference type="GeneTree" id="ENSGT00530000063884"/>
<feature type="region of interest" description="Disordered" evidence="5">
    <location>
        <begin position="149"/>
        <end position="234"/>
    </location>
</feature>
<evidence type="ECO:0000256" key="2">
    <source>
        <dbReference type="ARBA" id="ARBA00022737"/>
    </source>
</evidence>
<dbReference type="EMBL" id="AFYH01196182">
    <property type="status" value="NOT_ANNOTATED_CDS"/>
    <property type="molecule type" value="Genomic_DNA"/>
</dbReference>
<dbReference type="OMA" id="FMHAVRI"/>
<dbReference type="PANTHER" id="PTHR23311:SF5">
    <property type="entry name" value="CENTROSOMAL PROTEIN OF 72 KDA"/>
    <property type="match status" value="1"/>
</dbReference>
<dbReference type="InParanoid" id="M3XJD1"/>
<sequence>MLPNLRRLDDRPVRDSERKAALMQFSTEQAHDFLNPPPPAGKESERSGQPRVDYVSSMSKKCSMLDEEDEAVLNLIAKCGWDLSKPPGITGSTKNAPEAQLYTLRGIRKIDAVASTAGGPASEGKPVSQQSRAQQVNIPKVIISSEQTHPLEHDLNEGTSDATKPSVHSRATSVTAQQRSSLAASAPEFCSSTLPVNGRDRPLRQPKLTSALQKQNEQSSTGPVVTAESRRMGTEKQNYREVLQRVDIAEHQTNGPDSVSSETKKLVCNETQHTVPLSVNSNLFDPTPMERLLDLVDKYWNGFKSLHCNETFLTQARQTISTMQKSVAVDGHLKDGLRLEDEIVDLKAEKQALYTHLSQQEHCHSAELQRLTEQHSQAQRDMGLLKERLEEALQENSNLKNRLIKLEQKAANVNAPCASDFQLIELKNHNQQLKMETDNLKQQLQHYAKIEE</sequence>